<dbReference type="CDD" id="cd05403">
    <property type="entry name" value="NT_KNTase_like"/>
    <property type="match status" value="1"/>
</dbReference>
<name>A0A927C9X1_9BACL</name>
<sequence length="255" mass="28484">MEIENLLRSFVEQCKEEYGPNLRSLVLTGSYARGEAIEDSDLDIYCFFGELHSSHMIAMGGIVSRLSEAYPGIEINTQCLTVDEYARQGFGTHFVTPLLHLDGKLLYGDSVTCEPTAEEVIALIEFIVSNCVMSTRHYIAAQEPAAELAKGRLKRWSLKPLCTALKLERYLFTRDYPLTYRDLLTSIEDGSPSCEAAEWIVDPEKFKNDIYRNSGDVLAKLVGIGSEVSQKVAAFKENHILNKPSSDASMDQIGR</sequence>
<dbReference type="GO" id="GO:0016779">
    <property type="term" value="F:nucleotidyltransferase activity"/>
    <property type="evidence" value="ECO:0007669"/>
    <property type="project" value="InterPro"/>
</dbReference>
<feature type="domain" description="Polymerase nucleotidyl transferase" evidence="1">
    <location>
        <begin position="7"/>
        <end position="52"/>
    </location>
</feature>
<accession>A0A927C9X1</accession>
<dbReference type="Proteomes" id="UP000639396">
    <property type="component" value="Unassembled WGS sequence"/>
</dbReference>
<evidence type="ECO:0000259" key="1">
    <source>
        <dbReference type="Pfam" id="PF01909"/>
    </source>
</evidence>
<dbReference type="Gene3D" id="3.30.460.10">
    <property type="entry name" value="Beta Polymerase, domain 2"/>
    <property type="match status" value="1"/>
</dbReference>
<gene>
    <name evidence="2" type="ORF">IDH45_16160</name>
</gene>
<protein>
    <submittedName>
        <fullName evidence="2">Nucleotidyltransferase domain-containing protein</fullName>
    </submittedName>
</protein>
<dbReference type="SUPFAM" id="SSF81301">
    <property type="entry name" value="Nucleotidyltransferase"/>
    <property type="match status" value="1"/>
</dbReference>
<dbReference type="RefSeq" id="WP_190929158.1">
    <property type="nucleotide sequence ID" value="NZ_JACXJA010000020.1"/>
</dbReference>
<evidence type="ECO:0000313" key="3">
    <source>
        <dbReference type="Proteomes" id="UP000639396"/>
    </source>
</evidence>
<comment type="caution">
    <text evidence="2">The sequence shown here is derived from an EMBL/GenBank/DDBJ whole genome shotgun (WGS) entry which is preliminary data.</text>
</comment>
<proteinExistence type="predicted"/>
<dbReference type="InterPro" id="IPR043519">
    <property type="entry name" value="NT_sf"/>
</dbReference>
<dbReference type="Pfam" id="PF01909">
    <property type="entry name" value="NTP_transf_2"/>
    <property type="match status" value="1"/>
</dbReference>
<dbReference type="AlphaFoldDB" id="A0A927C9X1"/>
<dbReference type="EMBL" id="JACXJA010000020">
    <property type="protein sequence ID" value="MBD2863529.1"/>
    <property type="molecule type" value="Genomic_DNA"/>
</dbReference>
<organism evidence="2 3">
    <name type="scientific">Paenibacillus oceani</name>
    <dbReference type="NCBI Taxonomy" id="2772510"/>
    <lineage>
        <taxon>Bacteria</taxon>
        <taxon>Bacillati</taxon>
        <taxon>Bacillota</taxon>
        <taxon>Bacilli</taxon>
        <taxon>Bacillales</taxon>
        <taxon>Paenibacillaceae</taxon>
        <taxon>Paenibacillus</taxon>
    </lineage>
</organism>
<reference evidence="2" key="1">
    <citation type="submission" date="2020-09" db="EMBL/GenBank/DDBJ databases">
        <title>A novel bacterium of genus Paenibacillus, isolated from South China Sea.</title>
        <authorList>
            <person name="Huang H."/>
            <person name="Mo K."/>
            <person name="Hu Y."/>
        </authorList>
    </citation>
    <scope>NUCLEOTIDE SEQUENCE</scope>
    <source>
        <strain evidence="2">IB182363</strain>
    </source>
</reference>
<evidence type="ECO:0000313" key="2">
    <source>
        <dbReference type="EMBL" id="MBD2863529.1"/>
    </source>
</evidence>
<keyword evidence="3" id="KW-1185">Reference proteome</keyword>
<dbReference type="InterPro" id="IPR002934">
    <property type="entry name" value="Polymerase_NTP_transf_dom"/>
</dbReference>